<proteinExistence type="predicted"/>
<dbReference type="OrthoDB" id="9947131at2"/>
<keyword evidence="3" id="KW-1185">Reference proteome</keyword>
<organism evidence="2 3">
    <name type="scientific">Mixta tenebrionis</name>
    <dbReference type="NCBI Taxonomy" id="2562439"/>
    <lineage>
        <taxon>Bacteria</taxon>
        <taxon>Pseudomonadati</taxon>
        <taxon>Pseudomonadota</taxon>
        <taxon>Gammaproteobacteria</taxon>
        <taxon>Enterobacterales</taxon>
        <taxon>Erwiniaceae</taxon>
        <taxon>Mixta</taxon>
    </lineage>
</organism>
<protein>
    <submittedName>
        <fullName evidence="2">YnhF family membrane protein</fullName>
    </submittedName>
</protein>
<evidence type="ECO:0000256" key="1">
    <source>
        <dbReference type="SAM" id="Phobius"/>
    </source>
</evidence>
<sequence>MTDVAQRKAGILSSRRKENEIFTGECGKIYPSFFVWLIREGGLSTDFKLALCTAAAALSLILAFSLTAATH</sequence>
<accession>A0A506VFY3</accession>
<dbReference type="RefSeq" id="WP_141174251.1">
    <property type="nucleotide sequence ID" value="NZ_JBHUFX010000011.1"/>
</dbReference>
<keyword evidence="1" id="KW-0812">Transmembrane</keyword>
<name>A0A506VFY3_9GAMM</name>
<feature type="transmembrane region" description="Helical" evidence="1">
    <location>
        <begin position="49"/>
        <end position="69"/>
    </location>
</feature>
<gene>
    <name evidence="2" type="primary">ynhF</name>
    <name evidence="2" type="ORF">FKM52_00505</name>
</gene>
<dbReference type="InterPro" id="IPR047743">
    <property type="entry name" value="YnhF-like"/>
</dbReference>
<reference evidence="2 3" key="1">
    <citation type="submission" date="2019-06" db="EMBL/GenBank/DDBJ databases">
        <authorList>
            <person name="Yang Y."/>
        </authorList>
    </citation>
    <scope>NUCLEOTIDE SEQUENCE [LARGE SCALE GENOMIC DNA]</scope>
    <source>
        <strain evidence="2 3">BIT-26</strain>
    </source>
</reference>
<dbReference type="EMBL" id="VHQI01000001">
    <property type="protein sequence ID" value="TPW44229.1"/>
    <property type="molecule type" value="Genomic_DNA"/>
</dbReference>
<dbReference type="Proteomes" id="UP000319523">
    <property type="component" value="Unassembled WGS sequence"/>
</dbReference>
<dbReference type="AlphaFoldDB" id="A0A506VFY3"/>
<evidence type="ECO:0000313" key="2">
    <source>
        <dbReference type="EMBL" id="TPW44229.1"/>
    </source>
</evidence>
<evidence type="ECO:0000313" key="3">
    <source>
        <dbReference type="Proteomes" id="UP000319523"/>
    </source>
</evidence>
<comment type="caution">
    <text evidence="2">The sequence shown here is derived from an EMBL/GenBank/DDBJ whole genome shotgun (WGS) entry which is preliminary data.</text>
</comment>
<keyword evidence="1" id="KW-0472">Membrane</keyword>
<dbReference type="NCBIfam" id="NF033411">
    <property type="entry name" value="small_mem_YnhF"/>
    <property type="match status" value="1"/>
</dbReference>
<keyword evidence="1" id="KW-1133">Transmembrane helix</keyword>